<dbReference type="InterPro" id="IPR017998">
    <property type="entry name" value="Chaperone_TCP-1"/>
</dbReference>
<keyword evidence="2" id="KW-0067">ATP-binding</keyword>
<dbReference type="PANTHER" id="PTHR11353">
    <property type="entry name" value="CHAPERONIN"/>
    <property type="match status" value="1"/>
</dbReference>
<dbReference type="GO" id="GO:0140662">
    <property type="term" value="F:ATP-dependent protein folding chaperone"/>
    <property type="evidence" value="ECO:0007669"/>
    <property type="project" value="InterPro"/>
</dbReference>
<protein>
    <recommendedName>
        <fullName evidence="5">T-complex protein 1 subunit epsilon</fullName>
    </recommendedName>
</protein>
<organism evidence="4">
    <name type="scientific">Chromera velia CCMP2878</name>
    <dbReference type="NCBI Taxonomy" id="1169474"/>
    <lineage>
        <taxon>Eukaryota</taxon>
        <taxon>Sar</taxon>
        <taxon>Alveolata</taxon>
        <taxon>Colpodellida</taxon>
        <taxon>Chromeraceae</taxon>
        <taxon>Chromera</taxon>
    </lineage>
</organism>
<dbReference type="InterPro" id="IPR027410">
    <property type="entry name" value="TCP-1-like_intermed_sf"/>
</dbReference>
<dbReference type="Gene3D" id="3.30.260.10">
    <property type="entry name" value="TCP-1-like chaperonin intermediate domain"/>
    <property type="match status" value="1"/>
</dbReference>
<dbReference type="InterPro" id="IPR027413">
    <property type="entry name" value="GROEL-like_equatorial_sf"/>
</dbReference>
<dbReference type="PhylomeDB" id="A0A0G4G133"/>
<reference evidence="4" key="1">
    <citation type="submission" date="2014-11" db="EMBL/GenBank/DDBJ databases">
        <authorList>
            <person name="Otto D Thomas"/>
            <person name="Naeem Raeece"/>
        </authorList>
    </citation>
    <scope>NUCLEOTIDE SEQUENCE</scope>
</reference>
<keyword evidence="1" id="KW-0547">Nucleotide-binding</keyword>
<sequence>MCAVRNLIRHPKIVPGGGASEIAASLAVEEAARAVKGVEQYALQGYADALLTIPEALAENSGLNAISTVSELKGEQNTSKNANLGVDCMGSGEKDMIKCNIHEGHSSKRNQLALATQVVKMILKIDDVIQPQDLEGEMN</sequence>
<dbReference type="Pfam" id="PF00118">
    <property type="entry name" value="Cpn60_TCP1"/>
    <property type="match status" value="1"/>
</dbReference>
<name>A0A0G4G133_9ALVE</name>
<dbReference type="SUPFAM" id="SSF48592">
    <property type="entry name" value="GroEL equatorial domain-like"/>
    <property type="match status" value="1"/>
</dbReference>
<dbReference type="VEuPathDB" id="CryptoDB:Cvel_4000"/>
<evidence type="ECO:0000313" key="4">
    <source>
        <dbReference type="EMBL" id="CEM21390.1"/>
    </source>
</evidence>
<proteinExistence type="predicted"/>
<dbReference type="GO" id="GO:0005524">
    <property type="term" value="F:ATP binding"/>
    <property type="evidence" value="ECO:0007669"/>
    <property type="project" value="UniProtKB-KW"/>
</dbReference>
<keyword evidence="3" id="KW-0143">Chaperone</keyword>
<evidence type="ECO:0000256" key="3">
    <source>
        <dbReference type="ARBA" id="ARBA00023186"/>
    </source>
</evidence>
<evidence type="ECO:0000256" key="2">
    <source>
        <dbReference type="ARBA" id="ARBA00022840"/>
    </source>
</evidence>
<dbReference type="AlphaFoldDB" id="A0A0G4G133"/>
<accession>A0A0G4G133</accession>
<evidence type="ECO:0000256" key="1">
    <source>
        <dbReference type="ARBA" id="ARBA00022741"/>
    </source>
</evidence>
<evidence type="ECO:0008006" key="5">
    <source>
        <dbReference type="Google" id="ProtNLM"/>
    </source>
</evidence>
<dbReference type="InterPro" id="IPR002423">
    <property type="entry name" value="Cpn60/GroEL/TCP-1"/>
</dbReference>
<dbReference type="Gene3D" id="1.10.560.10">
    <property type="entry name" value="GroEL-like equatorial domain"/>
    <property type="match status" value="1"/>
</dbReference>
<gene>
    <name evidence="4" type="ORF">Cvel_4000</name>
</gene>
<dbReference type="EMBL" id="CDMZ01000784">
    <property type="protein sequence ID" value="CEM21390.1"/>
    <property type="molecule type" value="Genomic_DNA"/>
</dbReference>